<gene>
    <name evidence="2" type="ORF">H9650_19820</name>
</gene>
<keyword evidence="1" id="KW-0812">Transmembrane</keyword>
<feature type="transmembrane region" description="Helical" evidence="1">
    <location>
        <begin position="65"/>
        <end position="87"/>
    </location>
</feature>
<reference evidence="2 3" key="1">
    <citation type="submission" date="2020-08" db="EMBL/GenBank/DDBJ databases">
        <title>A Genomic Blueprint of the Chicken Gut Microbiome.</title>
        <authorList>
            <person name="Gilroy R."/>
            <person name="Ravi A."/>
            <person name="Getino M."/>
            <person name="Pursley I."/>
            <person name="Horton D.L."/>
            <person name="Alikhan N.-F."/>
            <person name="Baker D."/>
            <person name="Gharbi K."/>
            <person name="Hall N."/>
            <person name="Watson M."/>
            <person name="Adriaenssens E.M."/>
            <person name="Foster-Nyarko E."/>
            <person name="Jarju S."/>
            <person name="Secka A."/>
            <person name="Antonio M."/>
            <person name="Oren A."/>
            <person name="Chaudhuri R."/>
            <person name="La Ragione R.M."/>
            <person name="Hildebrand F."/>
            <person name="Pallen M.J."/>
        </authorList>
    </citation>
    <scope>NUCLEOTIDE SEQUENCE [LARGE SCALE GENOMIC DNA]</scope>
    <source>
        <strain evidence="2 3">Sa2BUA9</strain>
    </source>
</reference>
<comment type="caution">
    <text evidence="2">The sequence shown here is derived from an EMBL/GenBank/DDBJ whole genome shotgun (WGS) entry which is preliminary data.</text>
</comment>
<sequence length="104" mass="12067">MVFGILMIIFGFSHLMKSDYLLSKKTRILLGEEKFQSYQKGLVFPNLFTGILIICMTIVEKLEVLQTSTFVALYIILAIIPIILLIANNKINTGRYWFWVNDFK</sequence>
<organism evidence="2 3">
    <name type="scientific">Psychrobacillus faecigallinarum</name>
    <dbReference type="NCBI Taxonomy" id="2762235"/>
    <lineage>
        <taxon>Bacteria</taxon>
        <taxon>Bacillati</taxon>
        <taxon>Bacillota</taxon>
        <taxon>Bacilli</taxon>
        <taxon>Bacillales</taxon>
        <taxon>Bacillaceae</taxon>
        <taxon>Psychrobacillus</taxon>
    </lineage>
</organism>
<evidence type="ECO:0008006" key="4">
    <source>
        <dbReference type="Google" id="ProtNLM"/>
    </source>
</evidence>
<proteinExistence type="predicted"/>
<evidence type="ECO:0000256" key="1">
    <source>
        <dbReference type="SAM" id="Phobius"/>
    </source>
</evidence>
<dbReference type="Proteomes" id="UP000640786">
    <property type="component" value="Unassembled WGS sequence"/>
</dbReference>
<keyword evidence="1" id="KW-1133">Transmembrane helix</keyword>
<feature type="transmembrane region" description="Helical" evidence="1">
    <location>
        <begin position="42"/>
        <end position="59"/>
    </location>
</feature>
<dbReference type="RefSeq" id="WP_191697966.1">
    <property type="nucleotide sequence ID" value="NZ_JACSQO010000017.1"/>
</dbReference>
<evidence type="ECO:0000313" key="3">
    <source>
        <dbReference type="Proteomes" id="UP000640786"/>
    </source>
</evidence>
<name>A0ABR8REY8_9BACI</name>
<protein>
    <recommendedName>
        <fullName evidence="4">DUF3784 domain-containing protein</fullName>
    </recommendedName>
</protein>
<keyword evidence="3" id="KW-1185">Reference proteome</keyword>
<evidence type="ECO:0000313" key="2">
    <source>
        <dbReference type="EMBL" id="MBD7946352.1"/>
    </source>
</evidence>
<dbReference type="EMBL" id="JACSQO010000017">
    <property type="protein sequence ID" value="MBD7946352.1"/>
    <property type="molecule type" value="Genomic_DNA"/>
</dbReference>
<accession>A0ABR8REY8</accession>
<keyword evidence="1" id="KW-0472">Membrane</keyword>